<keyword evidence="1" id="KW-0489">Methyltransferase</keyword>
<keyword evidence="3" id="KW-0175">Coiled coil</keyword>
<feature type="compositionally biased region" description="Low complexity" evidence="4">
    <location>
        <begin position="404"/>
        <end position="418"/>
    </location>
</feature>
<dbReference type="Proteomes" id="UP000565155">
    <property type="component" value="Unassembled WGS sequence"/>
</dbReference>
<feature type="region of interest" description="Disordered" evidence="4">
    <location>
        <begin position="1839"/>
        <end position="1859"/>
    </location>
</feature>
<feature type="compositionally biased region" description="Polar residues" evidence="4">
    <location>
        <begin position="1537"/>
        <end position="1547"/>
    </location>
</feature>
<dbReference type="InterPro" id="IPR041639">
    <property type="entry name" value="LPD39"/>
</dbReference>
<evidence type="ECO:0000256" key="2">
    <source>
        <dbReference type="ARBA" id="ARBA00022679"/>
    </source>
</evidence>
<dbReference type="RefSeq" id="WP_169628563.1">
    <property type="nucleotide sequence ID" value="NZ_JABCMA010000006.1"/>
</dbReference>
<dbReference type="InterPro" id="IPR002052">
    <property type="entry name" value="DNA_methylase_N6_adenine_CS"/>
</dbReference>
<dbReference type="Gene3D" id="3.40.50.150">
    <property type="entry name" value="Vaccinia Virus protein VP39"/>
    <property type="match status" value="1"/>
</dbReference>
<dbReference type="GO" id="GO:0008168">
    <property type="term" value="F:methyltransferase activity"/>
    <property type="evidence" value="ECO:0007669"/>
    <property type="project" value="UniProtKB-KW"/>
</dbReference>
<reference evidence="6 7" key="1">
    <citation type="submission" date="2020-04" db="EMBL/GenBank/DDBJ databases">
        <title>Whole-genome sequencing of Vibrio spp. from China reveals different genetic environments of blaCTX-M-14 among diverse lineages.</title>
        <authorList>
            <person name="Zheng Z."/>
            <person name="Ye L."/>
            <person name="Chen S."/>
        </authorList>
    </citation>
    <scope>NUCLEOTIDE SEQUENCE [LARGE SCALE GENOMIC DNA]</scope>
    <source>
        <strain evidence="6 7">Vb1636</strain>
    </source>
</reference>
<dbReference type="GO" id="GO:0003676">
    <property type="term" value="F:nucleic acid binding"/>
    <property type="evidence" value="ECO:0007669"/>
    <property type="project" value="InterPro"/>
</dbReference>
<comment type="caution">
    <text evidence="6">The sequence shown here is derived from an EMBL/GenBank/DDBJ whole genome shotgun (WGS) entry which is preliminary data.</text>
</comment>
<feature type="compositionally biased region" description="Low complexity" evidence="4">
    <location>
        <begin position="634"/>
        <end position="644"/>
    </location>
</feature>
<name>A0A7Y0MWA7_VIBAL</name>
<dbReference type="GO" id="GO:0032259">
    <property type="term" value="P:methylation"/>
    <property type="evidence" value="ECO:0007669"/>
    <property type="project" value="UniProtKB-KW"/>
</dbReference>
<feature type="coiled-coil region" evidence="3">
    <location>
        <begin position="1267"/>
        <end position="1322"/>
    </location>
</feature>
<proteinExistence type="predicted"/>
<feature type="region of interest" description="Disordered" evidence="4">
    <location>
        <begin position="673"/>
        <end position="694"/>
    </location>
</feature>
<evidence type="ECO:0000256" key="4">
    <source>
        <dbReference type="SAM" id="MobiDB-lite"/>
    </source>
</evidence>
<feature type="region of interest" description="Disordered" evidence="4">
    <location>
        <begin position="374"/>
        <end position="423"/>
    </location>
</feature>
<dbReference type="NCBIfam" id="NF032893">
    <property type="entry name" value="tail-700"/>
    <property type="match status" value="1"/>
</dbReference>
<dbReference type="SUPFAM" id="SSF53335">
    <property type="entry name" value="S-adenosyl-L-methionine-dependent methyltransferases"/>
    <property type="match status" value="1"/>
</dbReference>
<protein>
    <submittedName>
        <fullName evidence="6">PLxRFG domain-containing protein</fullName>
    </submittedName>
</protein>
<dbReference type="EMBL" id="JABCMA010000006">
    <property type="protein sequence ID" value="NMR73700.1"/>
    <property type="molecule type" value="Genomic_DNA"/>
</dbReference>
<evidence type="ECO:0000313" key="6">
    <source>
        <dbReference type="EMBL" id="NMR73700.1"/>
    </source>
</evidence>
<evidence type="ECO:0000259" key="5">
    <source>
        <dbReference type="Pfam" id="PF18858"/>
    </source>
</evidence>
<evidence type="ECO:0000256" key="1">
    <source>
        <dbReference type="ARBA" id="ARBA00022603"/>
    </source>
</evidence>
<feature type="compositionally biased region" description="Polar residues" evidence="4">
    <location>
        <begin position="673"/>
        <end position="682"/>
    </location>
</feature>
<accession>A0A7Y0MWA7</accession>
<gene>
    <name evidence="6" type="ORF">HKB35_08745</name>
</gene>
<feature type="domain" description="Large polyvalent protein-associated" evidence="5">
    <location>
        <begin position="2562"/>
        <end position="2769"/>
    </location>
</feature>
<dbReference type="CDD" id="cd02440">
    <property type="entry name" value="AdoMet_MTases"/>
    <property type="match status" value="1"/>
</dbReference>
<feature type="region of interest" description="Disordered" evidence="4">
    <location>
        <begin position="1520"/>
        <end position="1561"/>
    </location>
</feature>
<dbReference type="Pfam" id="PF18858">
    <property type="entry name" value="LPD39"/>
    <property type="match status" value="1"/>
</dbReference>
<evidence type="ECO:0000256" key="3">
    <source>
        <dbReference type="SAM" id="Coils"/>
    </source>
</evidence>
<sequence length="3484" mass="390025">MDFREAMRLVEERERNQNTSTFGDVVDMAQQGALQTLAGAANFVGAEKAASSLENWANEQYETLSPEMREAMAKDIINDDMSFGEGAKDWRTWLGTASNVLGGMAVTMLPAGAAGKAASMAGRSAAVSQGANVGTNALLNLAAGNGGQALNVQREIENIPYHELMDSPQFKRYVAEEADKNISDEEALNNARTRLAQEVGDSIKTDLTLGMVNLIGETVGDQAMVKLLKGSLGKTIKGAIGKGVLAEGGTEAVQGGVEQYRSNVHTNEKMDVEGDNSEGVGAAALESGLVGGLIGGGFGAPSGVAGRYRRRNFESKIEQAINPEVISQLRSVGKTDQEIEALLRPKIENRALSMGFDANESTALAHQALGAAMGKVPPAAERHATEDQAEAQQSVEPQQPEPVQPQQAQPQQPISEAAKQQEQAPVNLFSSDNHADLIRDGQQAVSAIKTWEKQDRGNDYAKQLRQDMSRYLATLNTDLSIEERQASQRSMNSIYNEFLSAIGQKQKSPVDNEVAQAEMFDPETGEVMADSGLYHSQDAQRDKFELSQSIQRGELGFVDEIAAQDENFKQGLQRAMEISPAAVLQIAKARRDGSMSQEQAISALQRVINSDELKQVDQLRPTDEESFLRDQQAQERNAQQQLENRGIRTNGYQPNVEETPEFQRNQARVLQGMRQQAQTNSFAGGHQPNGERDVTPLATGIENQRVYDAPQVEFERWSDVNPKDVNRDERFTKLANEYDLNPVETEQERYRAPYIVAQEPISASIQEVEQRQPNRNARIQKKFDKRESQEVESYSEELPQTGDEYVYQSGEAAKRSELGRQLGKAQAEIAIKGRQKVNREQRIKNILEGKGTKDDLNWLDKEVNAQADSKKAKKPTLKIGQGIDGVDVKRSGNTTTLTPKVEKWNATIGERSVYVTQDKELKQVQIRLAEQEEPVTTFDYGKGSDMRLMDAIGKANQAADKYVSLIVKSNESYVQSEAEKAQSKGVVDQSLLVEERDKTAKAVDIWPSVEQRLDRGQMPTPEQMNVLQDAAEYINSAGKIYFTGKLGDLLRFGDVLKTRLSKYDALLSDEELEGLDREISDAKKAYQASDSDLSRQRATARLGRLNKIKDGKGTTEDLKWLRSELESERRGITTLEKAKDVNQTIAKERFAKAKTGKADNPRYQAYLDTLEAEELEAINSNAGYMSWITHRIAEFRDENGIKKGADLTSSQHKEFDKYLRDYADRHLSERVKSERDSTAKKAENKPTQLKAIPATISRKAKGKLSKISTAQKKVEAAQENLDEVEMQHSTDRSGVDMAHPRVKAAQSRLRTAEKAEQDAYNELGEVWKEYRAKGGNEAVWDKFINENQGHLDANSWEDLNLDFGEDTNSDVEIPEIPAKVPPFKDLSNPTVEELDALINYKQAEIAHYKARIANGENGEAMRLLINRLEGDIAKLEERKTNTKADKQEPSLIDTLQAVSDKYAENPTYRVKSYELEPAWKAVSKAMEEAGADTHDLYSFSNWITSQYQSDRQKAIDLAKSYLSDDKPEPTPPKGSKLKSSMATSNETDASKAKKGRSRPSGAREYLKAINALQSGEYTKEEAIELIDNYVDDVPALEEEFSQFTKPAIGNFFAQMGQWIDTSLRKDDLVKRAVKDIGNQFAAIQSDGGMFVVKSPSAMRNILSEMSDADYNKLAEKRKQQAIEREQEAERKKKALDNPQTLDDFQAYARANGGTIDAFNDQQLAEFDRLYTENQLSKLAEQEKRELERKAEVKAVETDGTIELSKVDVLNEAKGEQRYGAAFSEVDSDTFNDMRAKAKQLGGWYARAYKPKNLPARFDFKSEQARDDFLSVMGGLNVDQSERVKQRDQEKTKSKKEKQVEALREKAASLQAKADESNNAQRLTNTSRRAAMAASAAARADKQEAQANILRKIADGVESGEFLLLGNLTDISQLEELTSVMNRVKWDMPEDVREKLAYRDQQGNWHLKPETKFNQVARYVRFPAPKSTPASLEYIAREIENLDGYKMTAKSIRANIKGLKEHESVNLNGARWDKVIPKLRQLARSKSNTVYRVEHINELFKSQDRLIRMGIKGDITLRQALREYEQANNGKMSTQKEKTRLQKLTEKIEETVRGNRNAFNDFFPTPEAEVKKLIDLADIKPGMKVLEPSAGMGHIADQIAALNGVDLDVGELAFTLSELLEEKGHNVVAGDFLEYNAGEIYDRIVMNPPFSNDADIHHINHALTMLKDGGKLVAITSSMAGNRGNTTNKNFRRYLDEVGAEEINLDAGAFKNSLNPTNVATKIIVIEKPANDQYDDIRFSKASEVNKKPSTSLSPEKVTQAAQDWINQYDGLKGANVMVVPTMADLHELVETESNAIVKGAWLSGDNRVVLVAENLENVADVRRTLRHEFIAHNGLYANLDVAQQAQLTKKVNSLRNVNSLKGIFAEVDKSYRTAPEDVKAEEVIAKIAETESSVSQRILDKVLSWVLGALRRSGILSAEKITLSEVRNMINNVDSDLRKPNGMTTLSNVVRFSQTISSMDEDLAQQGDPIVSIADALAAKNESFYKQMLGKINVPFISKQFDALKNGGWALLNLRQMAEVGRKRVSREVGNILESYVNNKDLFTTRKTDLIEKVHKQADALNKFRKDKPQDAEATFSLLHDATLADVDPSKEYVDQTDEKKALLKTLAKLYQEYGGSQTKRGSEIWQERQALEREIKNEPKLRLKHKALREKFLQLSPDAQKVFTDVRDHYISQREEMDKALEERITDLAMAGNKRAGENTYHRYMMEKSRLGFYVPLARFGNYWIDAVDPSGERVFQMYETENAMMKDVKKLQAAGYKVQDDKNANLEVGQVRFGLKIQESRGLNGASASFVSDIIKAISGAQTNDKVKDQLTDEIYQMYLQTMPDRSIRKSFIHRKGVAGYSEDAARVLADQGVRQANQQARLETEKRFTDLMEELKIATDKSNNVSASRLYNEMVKRHEWMMNPQRAQWAQALTGFGFFWQIGISPASAMINLSQNWQIALPYIGSRFGFKETAAEMASLSGLFAKTFVAKKSKAGLRGDMDMTNGILGDVLNQEEREALRHAIKIGAIDVTQMADLTGMAEQESSNYTGKWAKAQQLIGAPFHWAEVMNREVCFITAYRMAKKNGLSKQESLDYATKATWDSHFDYSSRNRARFMKGDVAAVALQFKQYSQNMTYYLFSRFFDSIKGETPEVRKEARKQLLGTFAVTFAIGGLNALPVATIAAIANMAYAVAGDDNEPWDAETELKSLLAKTFGEDIAKGLYYGSMPSVSSRINIDLLRLWVQESDAQDSVGVAENILQQAAGASFGIAVSWARGLDYMTEGQYLRGVEYMTPKWIKDVFRTARYASEGGTVTNRNGEIIIDDVTLFEHAQQALGFTPARLVQQYDSNSALKGYERQVTRRRQSLMNAYWLAVRTKDNDGRKSVLNNIREFNRSEWGRQNPITNEVLSRSVKQHFKMASKSQNGAHYNQKYMKLLQEQQS</sequence>
<evidence type="ECO:0000313" key="7">
    <source>
        <dbReference type="Proteomes" id="UP000565155"/>
    </source>
</evidence>
<feature type="coiled-coil region" evidence="3">
    <location>
        <begin position="1418"/>
        <end position="1445"/>
    </location>
</feature>
<dbReference type="PRINTS" id="PR00507">
    <property type="entry name" value="N12N6MTFRASE"/>
</dbReference>
<keyword evidence="2" id="KW-0808">Transferase</keyword>
<feature type="region of interest" description="Disordered" evidence="4">
    <location>
        <begin position="629"/>
        <end position="658"/>
    </location>
</feature>
<organism evidence="6 7">
    <name type="scientific">Vibrio alginolyticus</name>
    <dbReference type="NCBI Taxonomy" id="663"/>
    <lineage>
        <taxon>Bacteria</taxon>
        <taxon>Pseudomonadati</taxon>
        <taxon>Pseudomonadota</taxon>
        <taxon>Gammaproteobacteria</taxon>
        <taxon>Vibrionales</taxon>
        <taxon>Vibrionaceae</taxon>
        <taxon>Vibrio</taxon>
    </lineage>
</organism>
<dbReference type="PROSITE" id="PS00092">
    <property type="entry name" value="N6_MTASE"/>
    <property type="match status" value="1"/>
</dbReference>
<dbReference type="InterPro" id="IPR029063">
    <property type="entry name" value="SAM-dependent_MTases_sf"/>
</dbReference>